<organism evidence="1 2">
    <name type="scientific">Chondromyces crocatus</name>
    <dbReference type="NCBI Taxonomy" id="52"/>
    <lineage>
        <taxon>Bacteria</taxon>
        <taxon>Pseudomonadati</taxon>
        <taxon>Myxococcota</taxon>
        <taxon>Polyangia</taxon>
        <taxon>Polyangiales</taxon>
        <taxon>Polyangiaceae</taxon>
        <taxon>Chondromyces</taxon>
    </lineage>
</organism>
<dbReference type="Proteomes" id="UP000067626">
    <property type="component" value="Chromosome"/>
</dbReference>
<sequence length="174" mass="18269">MPSTVSTLFARFVAPAALAVVGLTTGCSSWRLSEPAQAPIAPMAAPPEGMAKICVVRADEAAHEVTFPVHDNGVLVGATRGPGHFCYLAEPGHHVVESAADEVATATIDAAPGGRYTLLQEVEDRLGHVTCRASWVGEKEAREHVTATPYAQLVGVPSEEKLPEAVPRAAAIRR</sequence>
<dbReference type="RefSeq" id="WP_050432279.1">
    <property type="nucleotide sequence ID" value="NZ_CP012159.1"/>
</dbReference>
<evidence type="ECO:0000313" key="1">
    <source>
        <dbReference type="EMBL" id="AKT40336.1"/>
    </source>
</evidence>
<reference evidence="1 2" key="1">
    <citation type="submission" date="2015-07" db="EMBL/GenBank/DDBJ databases">
        <title>Genome analysis of myxobacterium Chondromyces crocatus Cm c5 reveals a high potential for natural compound synthesis and the genetic basis for the loss of fruiting body formation.</title>
        <authorList>
            <person name="Zaburannyi N."/>
            <person name="Bunk B."/>
            <person name="Maier J."/>
            <person name="Overmann J."/>
            <person name="Mueller R."/>
        </authorList>
    </citation>
    <scope>NUCLEOTIDE SEQUENCE [LARGE SCALE GENOMIC DNA]</scope>
    <source>
        <strain evidence="1 2">Cm c5</strain>
    </source>
</reference>
<keyword evidence="2" id="KW-1185">Reference proteome</keyword>
<evidence type="ECO:0008006" key="3">
    <source>
        <dbReference type="Google" id="ProtNLM"/>
    </source>
</evidence>
<dbReference type="AlphaFoldDB" id="A0A0K1EHI6"/>
<gene>
    <name evidence="1" type="ORF">CMC5_044890</name>
</gene>
<dbReference type="OrthoDB" id="5514360at2"/>
<dbReference type="KEGG" id="ccro:CMC5_044890"/>
<accession>A0A0K1EHI6</accession>
<evidence type="ECO:0000313" key="2">
    <source>
        <dbReference type="Proteomes" id="UP000067626"/>
    </source>
</evidence>
<dbReference type="STRING" id="52.CMC5_044890"/>
<protein>
    <recommendedName>
        <fullName evidence="3">DUF2846 domain-containing protein</fullName>
    </recommendedName>
</protein>
<name>A0A0K1EHI6_CHOCO</name>
<proteinExistence type="predicted"/>
<dbReference type="EMBL" id="CP012159">
    <property type="protein sequence ID" value="AKT40336.1"/>
    <property type="molecule type" value="Genomic_DNA"/>
</dbReference>